<keyword evidence="1" id="KW-1133">Transmembrane helix</keyword>
<reference evidence="2 3" key="1">
    <citation type="submission" date="2020-08" db="EMBL/GenBank/DDBJ databases">
        <title>Sequencing the genomes of 1000 actinobacteria strains.</title>
        <authorList>
            <person name="Klenk H.-P."/>
        </authorList>
    </citation>
    <scope>NUCLEOTIDE SEQUENCE [LARGE SCALE GENOMIC DNA]</scope>
    <source>
        <strain evidence="2 3">DSM 45886</strain>
    </source>
</reference>
<accession>A0A7W7SWC0</accession>
<proteinExistence type="predicted"/>
<gene>
    <name evidence="2" type="ORF">FHR38_005290</name>
</gene>
<dbReference type="Proteomes" id="UP000578819">
    <property type="component" value="Unassembled WGS sequence"/>
</dbReference>
<evidence type="ECO:0000313" key="3">
    <source>
        <dbReference type="Proteomes" id="UP000578819"/>
    </source>
</evidence>
<keyword evidence="1" id="KW-0472">Membrane</keyword>
<sequence length="152" mass="16112">MKWYYFVIAGVIALCLICSCAGGVAYFAFRDRPGGGVGLDLPGTDPTAGCAEALRGAPSDNSGDAGDPAKQRRWAAHYREAAEKANNADIRSAILEEAAAFDKYANTLEEVNAKKSAGTDDVDDVLALTRGLRERIAAHRKVMLACQAAGYN</sequence>
<evidence type="ECO:0000256" key="1">
    <source>
        <dbReference type="SAM" id="Phobius"/>
    </source>
</evidence>
<keyword evidence="3" id="KW-1185">Reference proteome</keyword>
<comment type="caution">
    <text evidence="2">The sequence shown here is derived from an EMBL/GenBank/DDBJ whole genome shotgun (WGS) entry which is preliminary data.</text>
</comment>
<name>A0A7W7SWC0_9ACTN</name>
<dbReference type="PROSITE" id="PS51257">
    <property type="entry name" value="PROKAR_LIPOPROTEIN"/>
    <property type="match status" value="1"/>
</dbReference>
<protein>
    <submittedName>
        <fullName evidence="2">Putative membrane protein</fullName>
    </submittedName>
</protein>
<keyword evidence="1" id="KW-0812">Transmembrane</keyword>
<evidence type="ECO:0000313" key="2">
    <source>
        <dbReference type="EMBL" id="MBB4961557.1"/>
    </source>
</evidence>
<dbReference type="EMBL" id="JACHJW010000001">
    <property type="protein sequence ID" value="MBB4961557.1"/>
    <property type="molecule type" value="Genomic_DNA"/>
</dbReference>
<dbReference type="RefSeq" id="WP_184537150.1">
    <property type="nucleotide sequence ID" value="NZ_JACHJW010000001.1"/>
</dbReference>
<organism evidence="2 3">
    <name type="scientific">Micromonospora polyrhachis</name>
    <dbReference type="NCBI Taxonomy" id="1282883"/>
    <lineage>
        <taxon>Bacteria</taxon>
        <taxon>Bacillati</taxon>
        <taxon>Actinomycetota</taxon>
        <taxon>Actinomycetes</taxon>
        <taxon>Micromonosporales</taxon>
        <taxon>Micromonosporaceae</taxon>
        <taxon>Micromonospora</taxon>
    </lineage>
</organism>
<dbReference type="AlphaFoldDB" id="A0A7W7SWC0"/>
<feature type="transmembrane region" description="Helical" evidence="1">
    <location>
        <begin position="6"/>
        <end position="29"/>
    </location>
</feature>